<name>A0ABS2IWM0_9ACTN</name>
<organism evidence="2 3">
    <name type="scientific">Micromonospora humida</name>
    <dbReference type="NCBI Taxonomy" id="2809018"/>
    <lineage>
        <taxon>Bacteria</taxon>
        <taxon>Bacillati</taxon>
        <taxon>Actinomycetota</taxon>
        <taxon>Actinomycetes</taxon>
        <taxon>Micromonosporales</taxon>
        <taxon>Micromonosporaceae</taxon>
        <taxon>Micromonospora</taxon>
    </lineage>
</organism>
<keyword evidence="1" id="KW-0472">Membrane</keyword>
<sequence length="132" mass="14279">MEEHRGRFMHNASASHPMDSPGVATYEAARLTAGATRYAARIGAIAAVTAALITGMFAVCIVVLQGHFSLEEAKVGRAIVASPLPEIRRKLLHPSDNTAELNGMPSMDVDDLLDVFERGLNELVRCNECFRA</sequence>
<keyword evidence="3" id="KW-1185">Reference proteome</keyword>
<dbReference type="EMBL" id="JAFEUC010000008">
    <property type="protein sequence ID" value="MBM7078341.1"/>
    <property type="molecule type" value="Genomic_DNA"/>
</dbReference>
<evidence type="ECO:0000256" key="1">
    <source>
        <dbReference type="SAM" id="Phobius"/>
    </source>
</evidence>
<evidence type="ECO:0000313" key="2">
    <source>
        <dbReference type="EMBL" id="MBM7078341.1"/>
    </source>
</evidence>
<feature type="transmembrane region" description="Helical" evidence="1">
    <location>
        <begin position="38"/>
        <end position="64"/>
    </location>
</feature>
<reference evidence="2 3" key="1">
    <citation type="submission" date="2021-02" db="EMBL/GenBank/DDBJ databases">
        <authorList>
            <person name="Ra J.-S."/>
        </authorList>
    </citation>
    <scope>NUCLEOTIDE SEQUENCE [LARGE SCALE GENOMIC DNA]</scope>
    <source>
        <strain evidence="2 3">MMS20-R1-14</strain>
    </source>
</reference>
<proteinExistence type="predicted"/>
<gene>
    <name evidence="2" type="ORF">JQX11_18625</name>
</gene>
<dbReference type="Proteomes" id="UP001518872">
    <property type="component" value="Unassembled WGS sequence"/>
</dbReference>
<accession>A0ABS2IWM0</accession>
<keyword evidence="1" id="KW-1133">Transmembrane helix</keyword>
<dbReference type="RefSeq" id="WP_204926218.1">
    <property type="nucleotide sequence ID" value="NZ_JAFEUC010000008.1"/>
</dbReference>
<evidence type="ECO:0000313" key="3">
    <source>
        <dbReference type="Proteomes" id="UP001518872"/>
    </source>
</evidence>
<protein>
    <submittedName>
        <fullName evidence="2">Uncharacterized protein</fullName>
    </submittedName>
</protein>
<comment type="caution">
    <text evidence="2">The sequence shown here is derived from an EMBL/GenBank/DDBJ whole genome shotgun (WGS) entry which is preliminary data.</text>
</comment>
<keyword evidence="1" id="KW-0812">Transmembrane</keyword>